<accession>A0A1Z3HLI9</accession>
<dbReference type="STRING" id="1641165.XM38_12655"/>
<dbReference type="AlphaFoldDB" id="A0A1Z3HLI9"/>
<evidence type="ECO:0000313" key="2">
    <source>
        <dbReference type="Proteomes" id="UP000191901"/>
    </source>
</evidence>
<dbReference type="RefSeq" id="WP_088429724.1">
    <property type="nucleotide sequence ID" value="NZ_CP021983.2"/>
</dbReference>
<protein>
    <submittedName>
        <fullName evidence="1">Uncharacterized protein</fullName>
    </submittedName>
</protein>
<gene>
    <name evidence="1" type="ORF">XM38_021080</name>
</gene>
<keyword evidence="2" id="KW-1185">Reference proteome</keyword>
<reference evidence="1 2" key="1">
    <citation type="journal article" date="2016" name="Biochim. Biophys. Acta">
        <title>Characterization of red-shifted phycobilisomes isolated from the chlorophyll f-containing cyanobacterium Halomicronema hongdechloris.</title>
        <authorList>
            <person name="Li Y."/>
            <person name="Lin Y."/>
            <person name="Garvey C.J."/>
            <person name="Birch D."/>
            <person name="Corkery R.W."/>
            <person name="Loughlin P.C."/>
            <person name="Scheer H."/>
            <person name="Willows R.D."/>
            <person name="Chen M."/>
        </authorList>
    </citation>
    <scope>NUCLEOTIDE SEQUENCE [LARGE SCALE GENOMIC DNA]</scope>
    <source>
        <strain evidence="1 2">C2206</strain>
    </source>
</reference>
<organism evidence="1 2">
    <name type="scientific">Halomicronema hongdechloris C2206</name>
    <dbReference type="NCBI Taxonomy" id="1641165"/>
    <lineage>
        <taxon>Bacteria</taxon>
        <taxon>Bacillati</taxon>
        <taxon>Cyanobacteriota</taxon>
        <taxon>Cyanophyceae</taxon>
        <taxon>Nodosilineales</taxon>
        <taxon>Nodosilineaceae</taxon>
        <taxon>Halomicronema</taxon>
    </lineage>
</organism>
<dbReference type="KEGG" id="hhg:XM38_021080"/>
<dbReference type="EMBL" id="CP021983">
    <property type="protein sequence ID" value="ASC71158.1"/>
    <property type="molecule type" value="Genomic_DNA"/>
</dbReference>
<proteinExistence type="predicted"/>
<sequence length="164" mass="18442">MARQQHISTFDILVRLSMMPLALSTEPRGMLNTSRMDNHRCRKALMPTLQGISEEVGISQKIGIVCERRDIRLSLLEAAMTTEQLSLLDHATQLLSEQRIPYEVDTATAAKLLRISVSTLNRAKNARKLPYKREIDGYCASASFVGNPKRKDLWLITFKKIGGA</sequence>
<evidence type="ECO:0000313" key="1">
    <source>
        <dbReference type="EMBL" id="ASC71158.1"/>
    </source>
</evidence>
<dbReference type="Proteomes" id="UP000191901">
    <property type="component" value="Chromosome"/>
</dbReference>
<name>A0A1Z3HLI9_9CYAN</name>